<dbReference type="STRING" id="560819.SAMN05428998_12783"/>
<dbReference type="RefSeq" id="WP_218822932.1">
    <property type="nucleotide sequence ID" value="NZ_FWZX01000027.1"/>
</dbReference>
<feature type="region of interest" description="Disordered" evidence="1">
    <location>
        <begin position="175"/>
        <end position="207"/>
    </location>
</feature>
<proteinExistence type="predicted"/>
<dbReference type="Gene3D" id="1.10.287.500">
    <property type="entry name" value="Helix hairpin bin"/>
    <property type="match status" value="2"/>
</dbReference>
<protein>
    <submittedName>
        <fullName evidence="2">Chemotaxis protein CheZ</fullName>
    </submittedName>
</protein>
<sequence length="220" mass="23602">MAVHSSNGTHDLEVRVSQLLKARSDVEPRQLIEAVEAIMATAQGDLSSANLKLYAEIESLAHYIQNARAEIASLRPDEITDEHLPAAGEELEAIVGATEQATNSIMEAVEAIEAVAAELPPEQAERITNAVTSVYEACGFQDITGQRISKVVNALRHIESKVQALLIAFGGEALPKPSRKAGSKRADGKDRPDEHLMNGPQNATEAISQDDIDALLASFD</sequence>
<reference evidence="2 3" key="1">
    <citation type="submission" date="2017-04" db="EMBL/GenBank/DDBJ databases">
        <authorList>
            <person name="Afonso C.L."/>
            <person name="Miller P.J."/>
            <person name="Scott M.A."/>
            <person name="Spackman E."/>
            <person name="Goraichik I."/>
            <person name="Dimitrov K.M."/>
            <person name="Suarez D.L."/>
            <person name="Swayne D.E."/>
        </authorList>
    </citation>
    <scope>NUCLEOTIDE SEQUENCE [LARGE SCALE GENOMIC DNA]</scope>
    <source>
        <strain evidence="2 3">USBA 355</strain>
    </source>
</reference>
<accession>A0A1Y6CII8</accession>
<dbReference type="GO" id="GO:0003824">
    <property type="term" value="F:catalytic activity"/>
    <property type="evidence" value="ECO:0007669"/>
    <property type="project" value="InterPro"/>
</dbReference>
<dbReference type="Proteomes" id="UP000192917">
    <property type="component" value="Unassembled WGS sequence"/>
</dbReference>
<dbReference type="GO" id="GO:0009288">
    <property type="term" value="C:bacterial-type flagellum"/>
    <property type="evidence" value="ECO:0007669"/>
    <property type="project" value="InterPro"/>
</dbReference>
<dbReference type="AlphaFoldDB" id="A0A1Y6CII8"/>
<evidence type="ECO:0000256" key="1">
    <source>
        <dbReference type="SAM" id="MobiDB-lite"/>
    </source>
</evidence>
<dbReference type="GO" id="GO:0050920">
    <property type="term" value="P:regulation of chemotaxis"/>
    <property type="evidence" value="ECO:0007669"/>
    <property type="project" value="InterPro"/>
</dbReference>
<dbReference type="SUPFAM" id="SSF75708">
    <property type="entry name" value="Chemotaxis phosphatase CheZ"/>
    <property type="match status" value="1"/>
</dbReference>
<dbReference type="InterPro" id="IPR007439">
    <property type="entry name" value="Chemotax_Pase_CheZ"/>
</dbReference>
<dbReference type="EMBL" id="FWZX01000027">
    <property type="protein sequence ID" value="SMF68030.1"/>
    <property type="molecule type" value="Genomic_DNA"/>
</dbReference>
<keyword evidence="3" id="KW-1185">Reference proteome</keyword>
<organism evidence="2 3">
    <name type="scientific">Tistlia consotensis USBA 355</name>
    <dbReference type="NCBI Taxonomy" id="560819"/>
    <lineage>
        <taxon>Bacteria</taxon>
        <taxon>Pseudomonadati</taxon>
        <taxon>Pseudomonadota</taxon>
        <taxon>Alphaproteobacteria</taxon>
        <taxon>Rhodospirillales</taxon>
        <taxon>Rhodovibrionaceae</taxon>
        <taxon>Tistlia</taxon>
    </lineage>
</organism>
<feature type="compositionally biased region" description="Basic and acidic residues" evidence="1">
    <location>
        <begin position="184"/>
        <end position="196"/>
    </location>
</feature>
<evidence type="ECO:0000313" key="2">
    <source>
        <dbReference type="EMBL" id="SMF68030.1"/>
    </source>
</evidence>
<gene>
    <name evidence="2" type="ORF">SAMN05428998_12783</name>
</gene>
<name>A0A1Y6CII8_9PROT</name>
<evidence type="ECO:0000313" key="3">
    <source>
        <dbReference type="Proteomes" id="UP000192917"/>
    </source>
</evidence>
<dbReference type="Pfam" id="PF04344">
    <property type="entry name" value="CheZ"/>
    <property type="match status" value="1"/>
</dbReference>